<gene>
    <name evidence="1" type="ORF">NUW54_g9387</name>
</gene>
<proteinExistence type="predicted"/>
<dbReference type="EMBL" id="JANSHE010003124">
    <property type="protein sequence ID" value="KAJ2987578.1"/>
    <property type="molecule type" value="Genomic_DNA"/>
</dbReference>
<comment type="caution">
    <text evidence="1">The sequence shown here is derived from an EMBL/GenBank/DDBJ whole genome shotgun (WGS) entry which is preliminary data.</text>
</comment>
<reference evidence="1" key="1">
    <citation type="submission" date="2022-08" db="EMBL/GenBank/DDBJ databases">
        <title>Genome Sequence of Pycnoporus sanguineus.</title>
        <authorList>
            <person name="Buettner E."/>
        </authorList>
    </citation>
    <scope>NUCLEOTIDE SEQUENCE</scope>
    <source>
        <strain evidence="1">CG-C14</strain>
    </source>
</reference>
<name>A0ACC1P6F6_9APHY</name>
<dbReference type="Proteomes" id="UP001144978">
    <property type="component" value="Unassembled WGS sequence"/>
</dbReference>
<protein>
    <submittedName>
        <fullName evidence="1">Uncharacterized protein</fullName>
    </submittedName>
</protein>
<keyword evidence="2" id="KW-1185">Reference proteome</keyword>
<sequence length="873" mass="99088">MRPSVPNRPPPAEEDDPWLARSPRVTEEEVLSAWYRNASVLPRRTRMRLVLKTFGCSVKYYATLQESITVFLHGRDEPANPTSSPRQSLTAPIPGCPRVPHREIPFGATDGALPPELTSGFVSVLYPKLAVWPEDVFQRRLHLAKVRGLEGFIALMAVANYMNAAWRYHHSEASSQSVDVCTPESFGWNIAILLYPSYRIQMPAKHECLARATLLMPERREELRDNHPDGDLALDLCDVVYRLFERPLETIAQNKKVLFEKPKEFELSVLCHVRPYFDPLKPLLRRWLQLLLLVYKFEGHGYYGIHGFVIRLLEETLRNLQENASPGDAQHVHDARKKREDFVREVTHLTTRIDVRMHAQEPYEHKFDVPSSPSSPLPPLKKVRKQECLADFDLAGRPLPPLVERKIELGVTDDSKGLILPPFSYAVRPQGVNDAVVELALRYVKFRVPKEDNLDDQMFFVRKYVGAALQYCRELGLAPPSNHLYTPEVLGWNDSLRPTTSLGTIQPSPRPRGLASGTPGPYTRAKLLNTERVWIDLDGLQFLPPSPVIHDGIHDIESMFWILLYVCMTHSGPGGERRKELIGEPSDEPGQEDVYELRRIIFCFFHGDLKTVAWKSSRRVHSSSLWFEGYEYHNPHDLVIKLMEKILEESLPPSKASDDVERKQDVKEQTNNPQAVLQATPEHLGGPASLTQPALPPSSLGDFRITTTPDSLPESNIGLEHPPEYSDHAPHAEFVPASLFPMYYTIFGDCQEDGALRGTLEARVLRLVYPHVQKLELLLRVRWERLLLANEFGGDEYHSNHAFVVHLLELAFNNIGDRGDAPTSPSLSPPLDSFKIKPSYRSYAQRHASYTHGIRTVVVYSPASTICRPSPLM</sequence>
<evidence type="ECO:0000313" key="2">
    <source>
        <dbReference type="Proteomes" id="UP001144978"/>
    </source>
</evidence>
<evidence type="ECO:0000313" key="1">
    <source>
        <dbReference type="EMBL" id="KAJ2987578.1"/>
    </source>
</evidence>
<organism evidence="1 2">
    <name type="scientific">Trametes sanguinea</name>
    <dbReference type="NCBI Taxonomy" id="158606"/>
    <lineage>
        <taxon>Eukaryota</taxon>
        <taxon>Fungi</taxon>
        <taxon>Dikarya</taxon>
        <taxon>Basidiomycota</taxon>
        <taxon>Agaricomycotina</taxon>
        <taxon>Agaricomycetes</taxon>
        <taxon>Polyporales</taxon>
        <taxon>Polyporaceae</taxon>
        <taxon>Trametes</taxon>
    </lineage>
</organism>
<accession>A0ACC1P6F6</accession>